<keyword evidence="2" id="KW-0472">Membrane</keyword>
<reference evidence="4" key="1">
    <citation type="submission" date="2015-01" db="EMBL/GenBank/DDBJ databases">
        <authorList>
            <person name="Aksoy S."/>
            <person name="Warren W."/>
            <person name="Wilson R.K."/>
        </authorList>
    </citation>
    <scope>NUCLEOTIDE SEQUENCE [LARGE SCALE GENOMIC DNA]</scope>
    <source>
        <strain evidence="4">IAEA</strain>
    </source>
</reference>
<dbReference type="EMBL" id="JXJN01003262">
    <property type="status" value="NOT_ANNOTATED_CDS"/>
    <property type="molecule type" value="Genomic_DNA"/>
</dbReference>
<evidence type="ECO:0000313" key="3">
    <source>
        <dbReference type="EnsemblMetazoa" id="GPPI007907-PA"/>
    </source>
</evidence>
<keyword evidence="4" id="KW-1185">Reference proteome</keyword>
<proteinExistence type="predicted"/>
<feature type="transmembrane region" description="Helical" evidence="2">
    <location>
        <begin position="21"/>
        <end position="43"/>
    </location>
</feature>
<dbReference type="AlphaFoldDB" id="A0A1B0ATD7"/>
<keyword evidence="2" id="KW-0812">Transmembrane</keyword>
<dbReference type="Proteomes" id="UP000092460">
    <property type="component" value="Unassembled WGS sequence"/>
</dbReference>
<feature type="region of interest" description="Disordered" evidence="1">
    <location>
        <begin position="53"/>
        <end position="73"/>
    </location>
</feature>
<feature type="compositionally biased region" description="Acidic residues" evidence="1">
    <location>
        <begin position="55"/>
        <end position="72"/>
    </location>
</feature>
<accession>A0A1B0ATD7</accession>
<reference evidence="3" key="2">
    <citation type="submission" date="2020-05" db="UniProtKB">
        <authorList>
            <consortium name="EnsemblMetazoa"/>
        </authorList>
    </citation>
    <scope>IDENTIFICATION</scope>
    <source>
        <strain evidence="3">IAEA</strain>
    </source>
</reference>
<protein>
    <submittedName>
        <fullName evidence="3">Uncharacterized protein</fullName>
    </submittedName>
</protein>
<evidence type="ECO:0000256" key="2">
    <source>
        <dbReference type="SAM" id="Phobius"/>
    </source>
</evidence>
<name>A0A1B0ATD7_9MUSC</name>
<evidence type="ECO:0000313" key="4">
    <source>
        <dbReference type="Proteomes" id="UP000092460"/>
    </source>
</evidence>
<evidence type="ECO:0000256" key="1">
    <source>
        <dbReference type="SAM" id="MobiDB-lite"/>
    </source>
</evidence>
<dbReference type="VEuPathDB" id="VectorBase:GPPI007907"/>
<dbReference type="EnsemblMetazoa" id="GPPI007907-RA">
    <property type="protein sequence ID" value="GPPI007907-PA"/>
    <property type="gene ID" value="GPPI007907"/>
</dbReference>
<sequence length="81" mass="9364">VREWANKISFPFKLLGRLSKYSNVFIKINIYTLLILFMTPIGFEGISFLPVGKPDDDDDDDDEVDDDDDDDDKDKVFLCKI</sequence>
<organism evidence="3 4">
    <name type="scientific">Glossina palpalis gambiensis</name>
    <dbReference type="NCBI Taxonomy" id="67801"/>
    <lineage>
        <taxon>Eukaryota</taxon>
        <taxon>Metazoa</taxon>
        <taxon>Ecdysozoa</taxon>
        <taxon>Arthropoda</taxon>
        <taxon>Hexapoda</taxon>
        <taxon>Insecta</taxon>
        <taxon>Pterygota</taxon>
        <taxon>Neoptera</taxon>
        <taxon>Endopterygota</taxon>
        <taxon>Diptera</taxon>
        <taxon>Brachycera</taxon>
        <taxon>Muscomorpha</taxon>
        <taxon>Hippoboscoidea</taxon>
        <taxon>Glossinidae</taxon>
        <taxon>Glossina</taxon>
    </lineage>
</organism>
<keyword evidence="2" id="KW-1133">Transmembrane helix</keyword>